<dbReference type="PANTHER" id="PTHR43806:SF67">
    <property type="entry name" value="EGF-LIKE DOMAIN-CONTAINING PROTEIN"/>
    <property type="match status" value="1"/>
</dbReference>
<reference evidence="12 13" key="1">
    <citation type="journal article" date="2017" name="Int. J. Syst. Evol. Microbiol.">
        <title>Bacillus notoginsengisoli sp. nov., a novel bacterium isolated from the rhizosphere of Panax notoginseng.</title>
        <authorList>
            <person name="Zhang M.Y."/>
            <person name="Cheng J."/>
            <person name="Cai Y."/>
            <person name="Zhang T.Y."/>
            <person name="Wu Y.Y."/>
            <person name="Manikprabhu D."/>
            <person name="Li W.J."/>
            <person name="Zhang Y.X."/>
        </authorList>
    </citation>
    <scope>NUCLEOTIDE SEQUENCE [LARGE SCALE GENOMIC DNA]</scope>
    <source>
        <strain evidence="12 13">JCM 30743</strain>
    </source>
</reference>
<dbReference type="Gene3D" id="2.60.40.1120">
    <property type="entry name" value="Carboxypeptidase-like, regulatory domain"/>
    <property type="match status" value="12"/>
</dbReference>
<comment type="caution">
    <text evidence="12">The sequence shown here is derived from an EMBL/GenBank/DDBJ whole genome shotgun (WGS) entry which is preliminary data.</text>
</comment>
<keyword evidence="9" id="KW-0812">Transmembrane</keyword>
<feature type="active site" description="Charge relay system" evidence="5 6">
    <location>
        <position position="539"/>
    </location>
</feature>
<evidence type="ECO:0000259" key="11">
    <source>
        <dbReference type="Pfam" id="PF13360"/>
    </source>
</evidence>
<dbReference type="Gene3D" id="2.130.10.10">
    <property type="entry name" value="YVTN repeat-like/Quinoprotein amine dehydrogenase"/>
    <property type="match status" value="1"/>
</dbReference>
<feature type="active site" description="Charge relay system" evidence="5 6">
    <location>
        <position position="318"/>
    </location>
</feature>
<dbReference type="InterPro" id="IPR050131">
    <property type="entry name" value="Peptidase_S8_subtilisin-like"/>
</dbReference>
<evidence type="ECO:0000313" key="12">
    <source>
        <dbReference type="EMBL" id="RHW41988.1"/>
    </source>
</evidence>
<keyword evidence="9" id="KW-0472">Membrane</keyword>
<name>A0A417YWX0_9BACI</name>
<dbReference type="Proteomes" id="UP000284416">
    <property type="component" value="Unassembled WGS sequence"/>
</dbReference>
<dbReference type="InterPro" id="IPR018391">
    <property type="entry name" value="PQQ_b-propeller_rpt"/>
</dbReference>
<dbReference type="GO" id="GO:0004252">
    <property type="term" value="F:serine-type endopeptidase activity"/>
    <property type="evidence" value="ECO:0007669"/>
    <property type="project" value="UniProtKB-UniRule"/>
</dbReference>
<evidence type="ECO:0000256" key="7">
    <source>
        <dbReference type="RuleBase" id="RU003355"/>
    </source>
</evidence>
<evidence type="ECO:0000259" key="10">
    <source>
        <dbReference type="Pfam" id="PF00082"/>
    </source>
</evidence>
<dbReference type="EMBL" id="QWEG01000003">
    <property type="protein sequence ID" value="RHW41988.1"/>
    <property type="molecule type" value="Genomic_DNA"/>
</dbReference>
<dbReference type="InterPro" id="IPR011047">
    <property type="entry name" value="Quinoprotein_ADH-like_sf"/>
</dbReference>
<dbReference type="InterPro" id="IPR013783">
    <property type="entry name" value="Ig-like_fold"/>
</dbReference>
<dbReference type="InterPro" id="IPR000209">
    <property type="entry name" value="Peptidase_S8/S53_dom"/>
</dbReference>
<keyword evidence="4 6" id="KW-0720">Serine protease</keyword>
<feature type="domain" description="Pyrrolo-quinoline quinone repeat" evidence="11">
    <location>
        <begin position="793"/>
        <end position="885"/>
    </location>
</feature>
<dbReference type="PROSITE" id="PS00138">
    <property type="entry name" value="SUBTILASE_SER"/>
    <property type="match status" value="1"/>
</dbReference>
<accession>A0A417YWX0</accession>
<dbReference type="GO" id="GO:0030246">
    <property type="term" value="F:carbohydrate binding"/>
    <property type="evidence" value="ECO:0007669"/>
    <property type="project" value="InterPro"/>
</dbReference>
<dbReference type="SUPFAM" id="SSF50998">
    <property type="entry name" value="Quinoprotein alcohol dehydrogenase-like"/>
    <property type="match status" value="1"/>
</dbReference>
<gene>
    <name evidence="12" type="ORF">D1B31_04915</name>
</gene>
<dbReference type="InterPro" id="IPR013784">
    <property type="entry name" value="Carb-bd-like_fold"/>
</dbReference>
<dbReference type="InterPro" id="IPR022398">
    <property type="entry name" value="Peptidase_S8_His-AS"/>
</dbReference>
<dbReference type="SUPFAM" id="SSF49452">
    <property type="entry name" value="Starch-binding domain-like"/>
    <property type="match status" value="2"/>
</dbReference>
<protein>
    <submittedName>
        <fullName evidence="12">PEGA domain-containing protein</fullName>
    </submittedName>
</protein>
<evidence type="ECO:0000256" key="8">
    <source>
        <dbReference type="SAM" id="MobiDB-lite"/>
    </source>
</evidence>
<dbReference type="GO" id="GO:0006508">
    <property type="term" value="P:proteolysis"/>
    <property type="evidence" value="ECO:0007669"/>
    <property type="project" value="UniProtKB-KW"/>
</dbReference>
<dbReference type="Pfam" id="PF13360">
    <property type="entry name" value="PQQ_2"/>
    <property type="match status" value="2"/>
</dbReference>
<dbReference type="SUPFAM" id="SSF49464">
    <property type="entry name" value="Carboxypeptidase regulatory domain-like"/>
    <property type="match status" value="10"/>
</dbReference>
<feature type="domain" description="Pyrrolo-quinoline quinone repeat" evidence="11">
    <location>
        <begin position="950"/>
        <end position="1093"/>
    </location>
</feature>
<comment type="similarity">
    <text evidence="1 6 7">Belongs to the peptidase S8 family.</text>
</comment>
<dbReference type="PANTHER" id="PTHR43806">
    <property type="entry name" value="PEPTIDASE S8"/>
    <property type="match status" value="1"/>
</dbReference>
<evidence type="ECO:0000256" key="9">
    <source>
        <dbReference type="SAM" id="Phobius"/>
    </source>
</evidence>
<evidence type="ECO:0000256" key="6">
    <source>
        <dbReference type="PROSITE-ProRule" id="PRU01240"/>
    </source>
</evidence>
<evidence type="ECO:0000256" key="2">
    <source>
        <dbReference type="ARBA" id="ARBA00022670"/>
    </source>
</evidence>
<dbReference type="InterPro" id="IPR015500">
    <property type="entry name" value="Peptidase_S8_subtilisin-rel"/>
</dbReference>
<dbReference type="PROSITE" id="PS00137">
    <property type="entry name" value="SUBTILASE_HIS"/>
    <property type="match status" value="1"/>
</dbReference>
<dbReference type="InterPro" id="IPR023827">
    <property type="entry name" value="Peptidase_S8_Asp-AS"/>
</dbReference>
<evidence type="ECO:0000256" key="5">
    <source>
        <dbReference type="PIRSR" id="PIRSR615500-1"/>
    </source>
</evidence>
<proteinExistence type="inferred from homology"/>
<dbReference type="Pfam" id="PF13620">
    <property type="entry name" value="CarboxypepD_reg"/>
    <property type="match status" value="9"/>
</dbReference>
<feature type="domain" description="Peptidase S8/S53" evidence="10">
    <location>
        <begin position="309"/>
        <end position="588"/>
    </location>
</feature>
<dbReference type="InterPro" id="IPR015943">
    <property type="entry name" value="WD40/YVTN_repeat-like_dom_sf"/>
</dbReference>
<dbReference type="InterPro" id="IPR036852">
    <property type="entry name" value="Peptidase_S8/S53_dom_sf"/>
</dbReference>
<evidence type="ECO:0000256" key="3">
    <source>
        <dbReference type="ARBA" id="ARBA00022801"/>
    </source>
</evidence>
<dbReference type="Gene3D" id="2.60.40.10">
    <property type="entry name" value="Immunoglobulins"/>
    <property type="match status" value="1"/>
</dbReference>
<dbReference type="InterPro" id="IPR002372">
    <property type="entry name" value="PQQ_rpt_dom"/>
</dbReference>
<feature type="compositionally biased region" description="Basic and acidic residues" evidence="8">
    <location>
        <begin position="109"/>
        <end position="137"/>
    </location>
</feature>
<sequence length="3102" mass="334223">MKREKLNLFTYWEIFGGGSVGSFLYKLCEFYKSLKGFSFSFSYSFVYQKIRGCTLLSSFRKKASKRVFSVLLSVLVLLSTFAPQLALAAEGKPPRFSEEELVLEKKREKEAEAGGLEENKKEERQPESTSSKDELPDLLKGLGIEPPPLKDEKAPVKKEKAEASLQKAFEKSNEVDVIIRMKDQPDLQNIYPQVKQEKNRTEKLKAIKDHLTEKANNSQKGIQQALKAMESKGKAKQKQSLWIINGMSATVTKEALEELKKRDDIESITVDEILQLPEVTVEDTKPRLPEWGLEKIFAPKVWGNYGIKGEGIVVGIMDTGVDGNHEALKKNYRGHDGNHQYSWIDVSGDNYATPNDGNGHGTHVAGTAVGGGDGEPIGVAPGAEWIAAKIFSDGGRASTSGIHEAFQWFMAPGGDPSKAPHVVNNSWGNSNTYNLEFYEDVKAWIAAGIFPAFAAGNDGPGSQTVGSPGSFPESFTVGATDMYDQTASFSSRGPVFWQDSNGERKRFIKPDISAPGHQIYSAWPTKLNKGKYNTISGTSMATPHVTGAVALLYQANPNLTIDEAKAILKETVRKEGHMGTLPNDSYGEGIIDIYQAVTEAAFAGDLKGTVKDKDGEPLTATLEIEAEEIVKKISEQGTFSFKIREGSHQVKVTSFGYKPYEGTVVVKKGQVTSVDFVLQDAESYNVTGKVIDESGKPVPYAFLRLKNTPLTAIRTDGEGNFEIRKIPTGTYGINVSGEGIHGKSEELSIKQNTTVEIKVKKLTVPLGKEWTVANGNNARTGVSGNAIDVNSLEKSWEYSTESKGEILFSTPAAAGGKVVLTTDRGWVVGLDAKSGKEQWAVRIGSTNRSSPTIKGDTVYLSGGQDGKIYALDLKNGSIKWNTATGGSAVYESPIYHEGTLFVSSDLTANAQLYALNAETGAKLWSVKLGAPTYFGPSVGNGLIFIGSYDNQTIRALKIEDGTEVWQKRVSAEGIASKPAYSSGTLYFTGINFSTDAGTLYAVDAATGADKWKVPGIGDTQAASPIVYENMVIMGSSVQPNLRAFDKETGKEIWSNKDVGTTLNSGSVTANGLLFFASTNGSVSVLDVYTGERLKDMILPVYSTSGIPILPGQVILPYITGVESYQSPGIFEGVLTDKDGKPVQANLTVEETGESVKAKEEGSFALKHVPGEYTVRISLYGKKQVTEKVTFVSGYKLKKDYTLADAEKGSFAITVKDKRTSKVLDGVSVDLPAVGLNGVTDSDGIFAKEGVFEGTWDIAFSLGGFKDGKGKITIKPGETAVLAFDLQPIDIAVLNDLKGDITNLLEKNGYAVEERGWDVVKDIGRYRVLYLNGAYGTDGVKPTEAEVKNLVDEAKKHNVSLIFTDQWGSNYGSIHHLKDFYNNPADLGHDYSVGEVMLKIEADHPITKGYKVGNEVPVLVRHADFAWFNHYSGRTVGKIGATQIGYVGAGVAYQAVSENSAHLLLSSHSSAPWETTEGWQQGNYRILFNSLDYLFNAQYGKVSGTVADGTGNPLEASIEVVETGVKAKSGADGTFELFHDEGTFTVELRAKGLGTVTEKVSIAKGEPVTVNAVLGGSERGTLTGSVTDALSKLELAGVKVEVTSAAGEKVAEVQSAANGRFELTGLEEETYKLTFTKDGYIPYTQSVDVARHTGEIDVKLHTMPRVGVVGDHYSSDTNFKAFLKGYGISGIDVQPADLAEKMKDFDVVLINDPSSSSFTKAVFENTMKAADDAGTSVIFGEAYWSTSGLNHLVNYRKDPDARTVVRNTTLPAAYKVIEEHPIFNGFKKGDSINITSPAGATVASFKNYSGYPLAEVLHEDGASHGLGVAYKPRTENNVEVLMGGHGFSSYRGARDYTDDGKQIFLNAILWAANVKFPVIQGTVIDENGDPLNADIKVKGQPFSAKSDAATGAFSIALLEGDYELTVSAYGYKTKTVKAGAIIDGEPLSIKMDVAGDVGTINGSVESVKDGNAISGAKVMLVGKPRTTESNLQGQFGLAKVEPGTYTVRVEKEGFVRNDVEVKVAAGQDFVLNVKMLPSPTVGVVVDLTASGMTFKQYLEERGYIVEYLTYKDLDKLDAVDVVFANSDYNNNAIPTKADFKAFQEALDQKRKSVIWTGQAGGRGSIRYLQEYDGDPATVFDGTNKTGSKGIVKEDHPLTAGFKAGDEIEIPGKSGYYYGFDGYSGKTAVNFEQTLTGQKGSMVAYKGRTTQSVEILLANMTISHVFLPNDPTLFDVGREKLLMNAVNWAIAEKAPLVGELHGTIQNETGLAVKGDVFIKETGKKIAAKQDGKFFAGLEAGTYTVVVNAFGHHEKEFKVSIKNGQILNESFVLQSQNAGTVKGKLIDAATKNEIEGAVVEVLGTPVVAKTSATGQFELSLPDGSYEVRISATGYKPVFEVIKVTEGQETALNISMFVSEKIAVLASTANINRLKPFLEAYGYDVDFHIYTNYEPMIEKIADYKLIIVNDISSTMKDRFKEMIKKADEKETSLIFAGQYGYHSISELSNAFGDPKKVTSGFVDKELNIRVDENHAIFRGFEQGKEYPLLLNLKGAAQYSVYEGYSGTTLGNLTNPAKGDIGASVAYKFSSPNSVHILLSALQVGTYGNPADRWTDNAIKLYLNAIDYGLTASQGEIKGTVTDAKGKPIAGALVTIPGTSVKTATNSAGVYRIGIGIGTYEVKVQARGFVEQTGKVEIAETGSSAELNFTLESIEASDLSGLVVDKKTGDAVADAALTLIPEDEPDFKGTAVSGKDGSYVFENLLPGNYKVEVKAEGYLPQSFETAIGDKDVKLNLEMNAFEVAVLGDHNGNISSFLNSQGTFAEEKGWELLGQLDKYAAVVVNIKDGTKDQVAQLIKESDEKKVSLIFTGTWGVKEGSIQLLKEALGSPDPGADGYNEGAVYVKALEDHPVFEGLKADADGLVRIHAEKSPYAAFKNYAGMTLAELSVDGAEKGSAIAYDFRSKDHMHLLLSSFTATNIIGPERGWTAEGKQLFANAVRWSMDAEQQLPGAPVWDTAELKVKDEAAVVSGKADRLAKVNVYEVTGKKRVLLGSVEAGAEGAFSVELAGLMNGSHTLIAEAENFAGKTESVNAMKVIVIGKPAKKAG</sequence>
<feature type="active site" description="Charge relay system" evidence="5 6">
    <location>
        <position position="360"/>
    </location>
</feature>
<feature type="transmembrane region" description="Helical" evidence="9">
    <location>
        <begin position="67"/>
        <end position="87"/>
    </location>
</feature>
<dbReference type="SMART" id="SM00564">
    <property type="entry name" value="PQQ"/>
    <property type="match status" value="7"/>
</dbReference>
<dbReference type="Gene3D" id="3.40.50.200">
    <property type="entry name" value="Peptidase S8/S53 domain"/>
    <property type="match status" value="1"/>
</dbReference>
<dbReference type="InterPro" id="IPR023828">
    <property type="entry name" value="Peptidase_S8_Ser-AS"/>
</dbReference>
<dbReference type="PROSITE" id="PS00136">
    <property type="entry name" value="SUBTILASE_ASP"/>
    <property type="match status" value="1"/>
</dbReference>
<dbReference type="Gene3D" id="2.40.10.480">
    <property type="match status" value="1"/>
</dbReference>
<evidence type="ECO:0000313" key="13">
    <source>
        <dbReference type="Proteomes" id="UP000284416"/>
    </source>
</evidence>
<keyword evidence="2 6" id="KW-0645">Protease</keyword>
<dbReference type="PROSITE" id="PS51892">
    <property type="entry name" value="SUBTILASE"/>
    <property type="match status" value="1"/>
</dbReference>
<keyword evidence="13" id="KW-1185">Reference proteome</keyword>
<dbReference type="InterPro" id="IPR008969">
    <property type="entry name" value="CarboxyPept-like_regulatory"/>
</dbReference>
<evidence type="ECO:0000256" key="1">
    <source>
        <dbReference type="ARBA" id="ARBA00011073"/>
    </source>
</evidence>
<keyword evidence="3 6" id="KW-0378">Hydrolase</keyword>
<dbReference type="Pfam" id="PF00082">
    <property type="entry name" value="Peptidase_S8"/>
    <property type="match status" value="1"/>
</dbReference>
<keyword evidence="9" id="KW-1133">Transmembrane helix</keyword>
<feature type="region of interest" description="Disordered" evidence="8">
    <location>
        <begin position="109"/>
        <end position="156"/>
    </location>
</feature>
<organism evidence="12 13">
    <name type="scientific">Neobacillus notoginsengisoli</name>
    <dbReference type="NCBI Taxonomy" id="1578198"/>
    <lineage>
        <taxon>Bacteria</taxon>
        <taxon>Bacillati</taxon>
        <taxon>Bacillota</taxon>
        <taxon>Bacilli</taxon>
        <taxon>Bacillales</taxon>
        <taxon>Bacillaceae</taxon>
        <taxon>Neobacillus</taxon>
    </lineage>
</organism>
<dbReference type="SUPFAM" id="SSF52743">
    <property type="entry name" value="Subtilisin-like"/>
    <property type="match status" value="1"/>
</dbReference>
<dbReference type="PRINTS" id="PR00723">
    <property type="entry name" value="SUBTILISIN"/>
</dbReference>
<evidence type="ECO:0000256" key="4">
    <source>
        <dbReference type="ARBA" id="ARBA00022825"/>
    </source>
</evidence>